<dbReference type="InterPro" id="IPR011990">
    <property type="entry name" value="TPR-like_helical_dom_sf"/>
</dbReference>
<organism evidence="2 3">
    <name type="scientific">Tahibacter soli</name>
    <dbReference type="NCBI Taxonomy" id="2983605"/>
    <lineage>
        <taxon>Bacteria</taxon>
        <taxon>Pseudomonadati</taxon>
        <taxon>Pseudomonadota</taxon>
        <taxon>Gammaproteobacteria</taxon>
        <taxon>Lysobacterales</taxon>
        <taxon>Rhodanobacteraceae</taxon>
        <taxon>Tahibacter</taxon>
    </lineage>
</organism>
<keyword evidence="3" id="KW-1185">Reference proteome</keyword>
<sequence length="424" mass="46142">MIVDDTPPPFWERIRDISTYPAQADALMTVGVLSVFSLTMLIGGLVGLFFYLLTLAYLYKYCFEVLRASANGRLEAPTGGLSSSSSDSSGWGAIGLQILLTIAVVVAFRFGGALIGFATVLIVVLALPGVAMSYAMDQNFWHALSPLTWFEIMGRIGAGYFAAFGLVLVILASSAAVQNFLAQIGLPTIIALPLVFFASGYGLVAAFHLMGYLIYQYHDQLGYEPDVQKPLARTASDPDQELLDDVAQMLQDGEIDMAYDTMRQHVRSRGGTDAVHTQYRKLLRMKGDAAELKRHGEEWLAILLGQDKEKAAVDIARELVEIDPAFVPKDAEATTRLAQRAAALNQTQLALRLVNGFHKRHPKSADIPANYLLAARLLSERMGKDAEAKALLMQLKTAFPNHALAGDIDALLRIVESAPGKKPA</sequence>
<keyword evidence="1" id="KW-0472">Membrane</keyword>
<keyword evidence="1" id="KW-0812">Transmembrane</keyword>
<feature type="transmembrane region" description="Helical" evidence="1">
    <location>
        <begin position="189"/>
        <end position="215"/>
    </location>
</feature>
<dbReference type="Gene3D" id="1.25.40.10">
    <property type="entry name" value="Tetratricopeptide repeat domain"/>
    <property type="match status" value="1"/>
</dbReference>
<feature type="transmembrane region" description="Helical" evidence="1">
    <location>
        <begin position="35"/>
        <end position="59"/>
    </location>
</feature>
<name>A0A9X4BJ25_9GAMM</name>
<proteinExistence type="predicted"/>
<feature type="transmembrane region" description="Helical" evidence="1">
    <location>
        <begin position="114"/>
        <end position="136"/>
    </location>
</feature>
<gene>
    <name evidence="2" type="ORF">OD750_004130</name>
</gene>
<feature type="transmembrane region" description="Helical" evidence="1">
    <location>
        <begin position="157"/>
        <end position="177"/>
    </location>
</feature>
<evidence type="ECO:0000313" key="3">
    <source>
        <dbReference type="Proteomes" id="UP001139971"/>
    </source>
</evidence>
<dbReference type="Proteomes" id="UP001139971">
    <property type="component" value="Unassembled WGS sequence"/>
</dbReference>
<keyword evidence="1" id="KW-1133">Transmembrane helix</keyword>
<comment type="caution">
    <text evidence="2">The sequence shown here is derived from an EMBL/GenBank/DDBJ whole genome shotgun (WGS) entry which is preliminary data.</text>
</comment>
<accession>A0A9X4BJ25</accession>
<feature type="transmembrane region" description="Helical" evidence="1">
    <location>
        <begin position="90"/>
        <end position="108"/>
    </location>
</feature>
<protein>
    <recommendedName>
        <fullName evidence="4">Tetratricopeptide repeat protein</fullName>
    </recommendedName>
</protein>
<dbReference type="RefSeq" id="WP_263542940.1">
    <property type="nucleotide sequence ID" value="NZ_JAOVZO020000003.1"/>
</dbReference>
<dbReference type="AlphaFoldDB" id="A0A9X4BJ25"/>
<reference evidence="2" key="1">
    <citation type="submission" date="2023-02" db="EMBL/GenBank/DDBJ databases">
        <title>Tahibacter soli sp. nov. isolated from soil.</title>
        <authorList>
            <person name="Baek J.H."/>
            <person name="Lee J.K."/>
            <person name="Choi D.G."/>
            <person name="Jeon C.O."/>
        </authorList>
    </citation>
    <scope>NUCLEOTIDE SEQUENCE</scope>
    <source>
        <strain evidence="2">BL</strain>
    </source>
</reference>
<dbReference type="EMBL" id="JAOVZO020000003">
    <property type="protein sequence ID" value="MDC8011729.1"/>
    <property type="molecule type" value="Genomic_DNA"/>
</dbReference>
<evidence type="ECO:0000313" key="2">
    <source>
        <dbReference type="EMBL" id="MDC8011729.1"/>
    </source>
</evidence>
<evidence type="ECO:0008006" key="4">
    <source>
        <dbReference type="Google" id="ProtNLM"/>
    </source>
</evidence>
<evidence type="ECO:0000256" key="1">
    <source>
        <dbReference type="SAM" id="Phobius"/>
    </source>
</evidence>